<organism evidence="3 4">
    <name type="scientific">Xenopus laevis</name>
    <name type="common">African clawed frog</name>
    <dbReference type="NCBI Taxonomy" id="8355"/>
    <lineage>
        <taxon>Eukaryota</taxon>
        <taxon>Metazoa</taxon>
        <taxon>Chordata</taxon>
        <taxon>Craniata</taxon>
        <taxon>Vertebrata</taxon>
        <taxon>Euteleostomi</taxon>
        <taxon>Amphibia</taxon>
        <taxon>Batrachia</taxon>
        <taxon>Anura</taxon>
        <taxon>Pipoidea</taxon>
        <taxon>Pipidae</taxon>
        <taxon>Xenopodinae</taxon>
        <taxon>Xenopus</taxon>
        <taxon>Xenopus</taxon>
    </lineage>
</organism>
<proteinExistence type="predicted"/>
<reference evidence="4" key="1">
    <citation type="journal article" date="2016" name="Nature">
        <title>Genome evolution in the allotetraploid frog Xenopus laevis.</title>
        <authorList>
            <person name="Session A.M."/>
            <person name="Uno Y."/>
            <person name="Kwon T."/>
            <person name="Chapman J.A."/>
            <person name="Toyoda A."/>
            <person name="Takahashi S."/>
            <person name="Fukui A."/>
            <person name="Hikosaka A."/>
            <person name="Suzuki A."/>
            <person name="Kondo M."/>
            <person name="van Heeringen S.J."/>
            <person name="Quigley I."/>
            <person name="Heinz S."/>
            <person name="Ogino H."/>
            <person name="Ochi H."/>
            <person name="Hellsten U."/>
            <person name="Lyons J.B."/>
            <person name="Simakov O."/>
            <person name="Putnam N."/>
            <person name="Stites J."/>
            <person name="Kuroki Y."/>
            <person name="Tanaka T."/>
            <person name="Michiue T."/>
            <person name="Watanabe M."/>
            <person name="Bogdanovic O."/>
            <person name="Lister R."/>
            <person name="Georgiou G."/>
            <person name="Paranjpe S.S."/>
            <person name="van Kruijsbergen I."/>
            <person name="Shu S."/>
            <person name="Carlson J."/>
            <person name="Kinoshita T."/>
            <person name="Ohta Y."/>
            <person name="Mawaribuchi S."/>
            <person name="Jenkins J."/>
            <person name="Grimwood J."/>
            <person name="Schmutz J."/>
            <person name="Mitros T."/>
            <person name="Mozaffari S.V."/>
            <person name="Suzuki Y."/>
            <person name="Haramoto Y."/>
            <person name="Yamamoto T.S."/>
            <person name="Takagi C."/>
            <person name="Heald R."/>
            <person name="Miller K."/>
            <person name="Haudenschild C."/>
            <person name="Kitzman J."/>
            <person name="Nakayama T."/>
            <person name="Izutsu Y."/>
            <person name="Robert J."/>
            <person name="Fortriede J."/>
            <person name="Burns K."/>
            <person name="Lotay V."/>
            <person name="Karimi K."/>
            <person name="Yasuoka Y."/>
            <person name="Dichmann D.S."/>
            <person name="Flajnik M.F."/>
            <person name="Houston D.W."/>
            <person name="Shendure J."/>
            <person name="DuPasquier L."/>
            <person name="Vize P.D."/>
            <person name="Zorn A.M."/>
            <person name="Ito M."/>
            <person name="Marcotte E.M."/>
            <person name="Wallingford J.B."/>
            <person name="Ito Y."/>
            <person name="Asashima M."/>
            <person name="Ueno N."/>
            <person name="Matsuda Y."/>
            <person name="Veenstra G.J."/>
            <person name="Fujiyama A."/>
            <person name="Harland R.M."/>
            <person name="Taira M."/>
            <person name="Rokhsar D.S."/>
        </authorList>
    </citation>
    <scope>NUCLEOTIDE SEQUENCE [LARGE SCALE GENOMIC DNA]</scope>
    <source>
        <strain evidence="4">J</strain>
    </source>
</reference>
<dbReference type="EMBL" id="CM004475">
    <property type="protein sequence ID" value="OCT77664.1"/>
    <property type="molecule type" value="Genomic_DNA"/>
</dbReference>
<evidence type="ECO:0008006" key="5">
    <source>
        <dbReference type="Google" id="ProtNLM"/>
    </source>
</evidence>
<keyword evidence="1" id="KW-1133">Transmembrane helix</keyword>
<gene>
    <name evidence="3" type="ORF">XELAEV_18028756mg</name>
</gene>
<evidence type="ECO:0000256" key="1">
    <source>
        <dbReference type="SAM" id="Phobius"/>
    </source>
</evidence>
<keyword evidence="1" id="KW-0812">Transmembrane</keyword>
<keyword evidence="1" id="KW-0472">Membrane</keyword>
<evidence type="ECO:0000313" key="3">
    <source>
        <dbReference type="EMBL" id="OCT77664.1"/>
    </source>
</evidence>
<dbReference type="Proteomes" id="UP000694892">
    <property type="component" value="Chromosome 5S"/>
</dbReference>
<feature type="signal peptide" evidence="2">
    <location>
        <begin position="1"/>
        <end position="23"/>
    </location>
</feature>
<name>A0A974CQA7_XENLA</name>
<sequence>MCRRALPCVLVLHLMIYFTGLNSEQRMRSMSRNMAGSPLLLEKKKKILASDKVARKEELLLFFVFVFPFCTGDIFCK</sequence>
<feature type="transmembrane region" description="Helical" evidence="1">
    <location>
        <begin position="59"/>
        <end position="76"/>
    </location>
</feature>
<feature type="chain" id="PRO_5038030248" description="Secreted protein" evidence="2">
    <location>
        <begin position="24"/>
        <end position="77"/>
    </location>
</feature>
<protein>
    <recommendedName>
        <fullName evidence="5">Secreted protein</fullName>
    </recommendedName>
</protein>
<evidence type="ECO:0000256" key="2">
    <source>
        <dbReference type="SAM" id="SignalP"/>
    </source>
</evidence>
<evidence type="ECO:0000313" key="4">
    <source>
        <dbReference type="Proteomes" id="UP000694892"/>
    </source>
</evidence>
<dbReference type="AlphaFoldDB" id="A0A974CQA7"/>
<accession>A0A974CQA7</accession>
<keyword evidence="2" id="KW-0732">Signal</keyword>